<evidence type="ECO:0000256" key="1">
    <source>
        <dbReference type="SAM" id="MobiDB-lite"/>
    </source>
</evidence>
<dbReference type="PANTHER" id="PTHR34599">
    <property type="entry name" value="PEROXIDASE-RELATED"/>
    <property type="match status" value="1"/>
</dbReference>
<protein>
    <submittedName>
        <fullName evidence="3">Phosphatase PAP2 family protein</fullName>
    </submittedName>
</protein>
<accession>A0ABS6X7K2</accession>
<reference evidence="3 4" key="1">
    <citation type="submission" date="2021-07" db="EMBL/GenBank/DDBJ databases">
        <title>Hymenobacter profundi sp. nov., isolated from deep-sea water.</title>
        <authorList>
            <person name="Kim M.K."/>
        </authorList>
    </citation>
    <scope>NUCLEOTIDE SEQUENCE [LARGE SCALE GENOMIC DNA]</scope>
    <source>
        <strain evidence="3 4">M2</strain>
    </source>
</reference>
<evidence type="ECO:0000313" key="3">
    <source>
        <dbReference type="EMBL" id="MBW3130963.1"/>
    </source>
</evidence>
<sequence length="150" mass="16332">MASRTASTVADITWQPLSAMRSGIRFSPNFPAYVSDHSFFGAAHAAAMRAFFGRDDIAFTATTDPHALCDENGIRRTRRFSSFPQAALKNGCSRVYLGVHYQFDANGGYEIGTLVGQHTANLFQASVAQPEMGTQPWRSPSIAKPTDQAL</sequence>
<organism evidence="3 4">
    <name type="scientific">Hymenobacter profundi</name>
    <dbReference type="NCBI Taxonomy" id="1982110"/>
    <lineage>
        <taxon>Bacteria</taxon>
        <taxon>Pseudomonadati</taxon>
        <taxon>Bacteroidota</taxon>
        <taxon>Cytophagia</taxon>
        <taxon>Cytophagales</taxon>
        <taxon>Hymenobacteraceae</taxon>
        <taxon>Hymenobacter</taxon>
    </lineage>
</organism>
<dbReference type="Pfam" id="PF01569">
    <property type="entry name" value="PAP2"/>
    <property type="match status" value="1"/>
</dbReference>
<dbReference type="PANTHER" id="PTHR34599:SF1">
    <property type="entry name" value="PHOSPHATIDIC ACID PHOSPHATASE TYPE 2_HALOPEROXIDASE DOMAIN-CONTAINING PROTEIN"/>
    <property type="match status" value="1"/>
</dbReference>
<dbReference type="InterPro" id="IPR036938">
    <property type="entry name" value="PAP2/HPO_sf"/>
</dbReference>
<dbReference type="Proteomes" id="UP000826188">
    <property type="component" value="Unassembled WGS sequence"/>
</dbReference>
<dbReference type="RefSeq" id="WP_185282074.1">
    <property type="nucleotide sequence ID" value="NZ_JAHWGL010000142.1"/>
</dbReference>
<gene>
    <name evidence="3" type="ORF">KYK14_20565</name>
</gene>
<keyword evidence="4" id="KW-1185">Reference proteome</keyword>
<evidence type="ECO:0000313" key="4">
    <source>
        <dbReference type="Proteomes" id="UP000826188"/>
    </source>
</evidence>
<feature type="domain" description="Phosphatidic acid phosphatase type 2/haloperoxidase" evidence="2">
    <location>
        <begin position="30"/>
        <end position="125"/>
    </location>
</feature>
<dbReference type="InterPro" id="IPR052559">
    <property type="entry name" value="V-haloperoxidase"/>
</dbReference>
<dbReference type="EMBL" id="JAHWGL010000142">
    <property type="protein sequence ID" value="MBW3130963.1"/>
    <property type="molecule type" value="Genomic_DNA"/>
</dbReference>
<proteinExistence type="predicted"/>
<dbReference type="SUPFAM" id="SSF48317">
    <property type="entry name" value="Acid phosphatase/Vanadium-dependent haloperoxidase"/>
    <property type="match status" value="1"/>
</dbReference>
<evidence type="ECO:0000259" key="2">
    <source>
        <dbReference type="Pfam" id="PF01569"/>
    </source>
</evidence>
<dbReference type="InterPro" id="IPR000326">
    <property type="entry name" value="PAP2/HPO"/>
</dbReference>
<feature type="region of interest" description="Disordered" evidence="1">
    <location>
        <begin position="131"/>
        <end position="150"/>
    </location>
</feature>
<name>A0ABS6X7K2_9BACT</name>
<comment type="caution">
    <text evidence="3">The sequence shown here is derived from an EMBL/GenBank/DDBJ whole genome shotgun (WGS) entry which is preliminary data.</text>
</comment>
<dbReference type="Gene3D" id="1.10.606.20">
    <property type="match status" value="1"/>
</dbReference>